<dbReference type="EMBL" id="BMAV01014972">
    <property type="protein sequence ID" value="GFY63887.1"/>
    <property type="molecule type" value="Genomic_DNA"/>
</dbReference>
<keyword evidence="3" id="KW-1185">Reference proteome</keyword>
<organism evidence="2 3">
    <name type="scientific">Trichonephila inaurata madagascariensis</name>
    <dbReference type="NCBI Taxonomy" id="2747483"/>
    <lineage>
        <taxon>Eukaryota</taxon>
        <taxon>Metazoa</taxon>
        <taxon>Ecdysozoa</taxon>
        <taxon>Arthropoda</taxon>
        <taxon>Chelicerata</taxon>
        <taxon>Arachnida</taxon>
        <taxon>Araneae</taxon>
        <taxon>Araneomorphae</taxon>
        <taxon>Entelegynae</taxon>
        <taxon>Araneoidea</taxon>
        <taxon>Nephilidae</taxon>
        <taxon>Trichonephila</taxon>
        <taxon>Trichonephila inaurata</taxon>
    </lineage>
</organism>
<gene>
    <name evidence="2" type="ORF">TNIN_133781</name>
</gene>
<sequence>MSVIYRFRTHCSRTIFEGQVIKKVMGTWFANYPFPFPVFRPDLQVRYLKDNSPVLGSGSNFSPSKRRERRRVRGVGQKGIEADNTKGMCFSGCHVLGACVLCAMDEI</sequence>
<evidence type="ECO:0000256" key="1">
    <source>
        <dbReference type="SAM" id="MobiDB-lite"/>
    </source>
</evidence>
<reference evidence="2" key="1">
    <citation type="submission" date="2020-08" db="EMBL/GenBank/DDBJ databases">
        <title>Multicomponent nature underlies the extraordinary mechanical properties of spider dragline silk.</title>
        <authorList>
            <person name="Kono N."/>
            <person name="Nakamura H."/>
            <person name="Mori M."/>
            <person name="Yoshida Y."/>
            <person name="Ohtoshi R."/>
            <person name="Malay A.D."/>
            <person name="Moran D.A.P."/>
            <person name="Tomita M."/>
            <person name="Numata K."/>
            <person name="Arakawa K."/>
        </authorList>
    </citation>
    <scope>NUCLEOTIDE SEQUENCE</scope>
</reference>
<evidence type="ECO:0000313" key="3">
    <source>
        <dbReference type="Proteomes" id="UP000886998"/>
    </source>
</evidence>
<accession>A0A8X6Y410</accession>
<proteinExistence type="predicted"/>
<evidence type="ECO:0000313" key="2">
    <source>
        <dbReference type="EMBL" id="GFY63887.1"/>
    </source>
</evidence>
<feature type="compositionally biased region" description="Basic residues" evidence="1">
    <location>
        <begin position="64"/>
        <end position="73"/>
    </location>
</feature>
<dbReference type="Proteomes" id="UP000886998">
    <property type="component" value="Unassembled WGS sequence"/>
</dbReference>
<dbReference type="OrthoDB" id="10322115at2759"/>
<feature type="region of interest" description="Disordered" evidence="1">
    <location>
        <begin position="55"/>
        <end position="77"/>
    </location>
</feature>
<protein>
    <submittedName>
        <fullName evidence="2">Uncharacterized protein</fullName>
    </submittedName>
</protein>
<comment type="caution">
    <text evidence="2">The sequence shown here is derived from an EMBL/GenBank/DDBJ whole genome shotgun (WGS) entry which is preliminary data.</text>
</comment>
<name>A0A8X6Y410_9ARAC</name>
<dbReference type="AlphaFoldDB" id="A0A8X6Y410"/>